<name>A0ABZ1WHC1_9ACTN</name>
<protein>
    <submittedName>
        <fullName evidence="1">Uncharacterized protein</fullName>
    </submittedName>
</protein>
<gene>
    <name evidence="1" type="ORF">OG469_35520</name>
</gene>
<organism evidence="1 2">
    <name type="scientific">Kitasatospora herbaricolor</name>
    <dbReference type="NCBI Taxonomy" id="68217"/>
    <lineage>
        <taxon>Bacteria</taxon>
        <taxon>Bacillati</taxon>
        <taxon>Actinomycetota</taxon>
        <taxon>Actinomycetes</taxon>
        <taxon>Kitasatosporales</taxon>
        <taxon>Streptomycetaceae</taxon>
        <taxon>Kitasatospora</taxon>
    </lineage>
</organism>
<evidence type="ECO:0000313" key="1">
    <source>
        <dbReference type="EMBL" id="WUS60335.1"/>
    </source>
</evidence>
<dbReference type="RefSeq" id="WP_329493572.1">
    <property type="nucleotide sequence ID" value="NZ_CP108460.1"/>
</dbReference>
<evidence type="ECO:0000313" key="2">
    <source>
        <dbReference type="Proteomes" id="UP001432014"/>
    </source>
</evidence>
<dbReference type="Proteomes" id="UP001432014">
    <property type="component" value="Chromosome"/>
</dbReference>
<sequence length="55" mass="5783">MLAQAARATKDGPLLELVASCHPGRRGRSGWTNTMIKTLAPRLLASPPLTAGRDG</sequence>
<proteinExistence type="predicted"/>
<reference evidence="1 2" key="1">
    <citation type="submission" date="2022-10" db="EMBL/GenBank/DDBJ databases">
        <title>The complete genomes of actinobacterial strains from the NBC collection.</title>
        <authorList>
            <person name="Joergensen T.S."/>
            <person name="Alvarez Arevalo M."/>
            <person name="Sterndorff E.B."/>
            <person name="Faurdal D."/>
            <person name="Vuksanovic O."/>
            <person name="Mourched A.-S."/>
            <person name="Charusanti P."/>
            <person name="Shaw S."/>
            <person name="Blin K."/>
            <person name="Weber T."/>
        </authorList>
    </citation>
    <scope>NUCLEOTIDE SEQUENCE [LARGE SCALE GENOMIC DNA]</scope>
    <source>
        <strain evidence="1 2">NBC_01247</strain>
    </source>
</reference>
<keyword evidence="2" id="KW-1185">Reference proteome</keyword>
<accession>A0ABZ1WHC1</accession>
<dbReference type="EMBL" id="CP108482">
    <property type="protein sequence ID" value="WUS60335.1"/>
    <property type="molecule type" value="Genomic_DNA"/>
</dbReference>